<reference evidence="1" key="2">
    <citation type="journal article" date="2015" name="Fish Shellfish Immunol.">
        <title>Early steps in the European eel (Anguilla anguilla)-Vibrio vulnificus interaction in the gills: Role of the RtxA13 toxin.</title>
        <authorList>
            <person name="Callol A."/>
            <person name="Pajuelo D."/>
            <person name="Ebbesson L."/>
            <person name="Teles M."/>
            <person name="MacKenzie S."/>
            <person name="Amaro C."/>
        </authorList>
    </citation>
    <scope>NUCLEOTIDE SEQUENCE</scope>
</reference>
<protein>
    <submittedName>
        <fullName evidence="1">Uncharacterized protein</fullName>
    </submittedName>
</protein>
<dbReference type="EMBL" id="GBXM01021643">
    <property type="protein sequence ID" value="JAH86934.1"/>
    <property type="molecule type" value="Transcribed_RNA"/>
</dbReference>
<reference evidence="1" key="1">
    <citation type="submission" date="2014-11" db="EMBL/GenBank/DDBJ databases">
        <authorList>
            <person name="Amaro Gonzalez C."/>
        </authorList>
    </citation>
    <scope>NUCLEOTIDE SEQUENCE</scope>
</reference>
<dbReference type="AlphaFoldDB" id="A0A0E9W973"/>
<organism evidence="1">
    <name type="scientific">Anguilla anguilla</name>
    <name type="common">European freshwater eel</name>
    <name type="synonym">Muraena anguilla</name>
    <dbReference type="NCBI Taxonomy" id="7936"/>
    <lineage>
        <taxon>Eukaryota</taxon>
        <taxon>Metazoa</taxon>
        <taxon>Chordata</taxon>
        <taxon>Craniata</taxon>
        <taxon>Vertebrata</taxon>
        <taxon>Euteleostomi</taxon>
        <taxon>Actinopterygii</taxon>
        <taxon>Neopterygii</taxon>
        <taxon>Teleostei</taxon>
        <taxon>Anguilliformes</taxon>
        <taxon>Anguillidae</taxon>
        <taxon>Anguilla</taxon>
    </lineage>
</organism>
<evidence type="ECO:0000313" key="1">
    <source>
        <dbReference type="EMBL" id="JAH86934.1"/>
    </source>
</evidence>
<accession>A0A0E9W973</accession>
<proteinExistence type="predicted"/>
<name>A0A0E9W973_ANGAN</name>
<sequence>MPVMSCKIIFRSNKINPTLALKYASTAVKTLLTE</sequence>